<organism evidence="4 5">
    <name type="scientific">Eggerthella guodeyinii</name>
    <dbReference type="NCBI Taxonomy" id="2690837"/>
    <lineage>
        <taxon>Bacteria</taxon>
        <taxon>Bacillati</taxon>
        <taxon>Actinomycetota</taxon>
        <taxon>Coriobacteriia</taxon>
        <taxon>Eggerthellales</taxon>
        <taxon>Eggerthellaceae</taxon>
        <taxon>Eggerthella</taxon>
    </lineage>
</organism>
<dbReference type="KEGG" id="egd:GS424_002240"/>
<evidence type="ECO:0000313" key="5">
    <source>
        <dbReference type="Proteomes" id="UP000478463"/>
    </source>
</evidence>
<evidence type="ECO:0000256" key="2">
    <source>
        <dbReference type="ARBA" id="ARBA00023125"/>
    </source>
</evidence>
<dbReference type="InterPro" id="IPR050807">
    <property type="entry name" value="TransReg_Diox_bact_type"/>
</dbReference>
<keyword evidence="2" id="KW-0238">DNA-binding</keyword>
<dbReference type="InterPro" id="IPR001387">
    <property type="entry name" value="Cro/C1-type_HTH"/>
</dbReference>
<dbReference type="GO" id="GO:0005829">
    <property type="term" value="C:cytosol"/>
    <property type="evidence" value="ECO:0007669"/>
    <property type="project" value="TreeGrafter"/>
</dbReference>
<dbReference type="Gene3D" id="1.10.260.40">
    <property type="entry name" value="lambda repressor-like DNA-binding domains"/>
    <property type="match status" value="1"/>
</dbReference>
<dbReference type="PANTHER" id="PTHR46797">
    <property type="entry name" value="HTH-TYPE TRANSCRIPTIONAL REGULATOR"/>
    <property type="match status" value="1"/>
</dbReference>
<dbReference type="AlphaFoldDB" id="A0A6L7IR89"/>
<dbReference type="EMBL" id="CP063310">
    <property type="protein sequence ID" value="QOS68712.1"/>
    <property type="molecule type" value="Genomic_DNA"/>
</dbReference>
<protein>
    <submittedName>
        <fullName evidence="4">Helix-turn-helix transcriptional regulator</fullName>
    </submittedName>
</protein>
<keyword evidence="1" id="KW-0805">Transcription regulation</keyword>
<dbReference type="SUPFAM" id="SSF47413">
    <property type="entry name" value="lambda repressor-like DNA-binding domains"/>
    <property type="match status" value="1"/>
</dbReference>
<keyword evidence="3" id="KW-0804">Transcription</keyword>
<evidence type="ECO:0000256" key="1">
    <source>
        <dbReference type="ARBA" id="ARBA00023015"/>
    </source>
</evidence>
<dbReference type="CDD" id="cd00093">
    <property type="entry name" value="HTH_XRE"/>
    <property type="match status" value="1"/>
</dbReference>
<dbReference type="SMART" id="SM00530">
    <property type="entry name" value="HTH_XRE"/>
    <property type="match status" value="1"/>
</dbReference>
<dbReference type="RefSeq" id="WP_160941945.1">
    <property type="nucleotide sequence ID" value="NZ_CP063310.1"/>
</dbReference>
<evidence type="ECO:0000256" key="3">
    <source>
        <dbReference type="ARBA" id="ARBA00023163"/>
    </source>
</evidence>
<dbReference type="InterPro" id="IPR010982">
    <property type="entry name" value="Lambda_DNA-bd_dom_sf"/>
</dbReference>
<dbReference type="PANTHER" id="PTHR46797:SF23">
    <property type="entry name" value="HTH-TYPE TRANSCRIPTIONAL REGULATOR SUTR"/>
    <property type="match status" value="1"/>
</dbReference>
<dbReference type="Pfam" id="PF01381">
    <property type="entry name" value="HTH_3"/>
    <property type="match status" value="1"/>
</dbReference>
<dbReference type="GO" id="GO:0003677">
    <property type="term" value="F:DNA binding"/>
    <property type="evidence" value="ECO:0007669"/>
    <property type="project" value="UniProtKB-KW"/>
</dbReference>
<evidence type="ECO:0000313" key="4">
    <source>
        <dbReference type="EMBL" id="QOS68712.1"/>
    </source>
</evidence>
<proteinExistence type="predicted"/>
<dbReference type="Proteomes" id="UP000478463">
    <property type="component" value="Chromosome"/>
</dbReference>
<reference evidence="4 5" key="1">
    <citation type="submission" date="2020-10" db="EMBL/GenBank/DDBJ databases">
        <title>Eggerthella sp. nov., isolated from human feces.</title>
        <authorList>
            <person name="Yajun G."/>
        </authorList>
    </citation>
    <scope>NUCLEOTIDE SEQUENCE [LARGE SCALE GENOMIC DNA]</scope>
    <source>
        <strain evidence="4 5">HF-1101</strain>
    </source>
</reference>
<accession>A0A6L7IR89</accession>
<sequence length="72" mass="8131">MTNTNVQIGQLLKDLREDRGWSLREFGLVVGMNKTYLGDIELGKRNPTINSLEKIVAGYGLTVKEFFAKMPD</sequence>
<gene>
    <name evidence="4" type="ORF">GS424_002240</name>
</gene>
<dbReference type="PROSITE" id="PS50943">
    <property type="entry name" value="HTH_CROC1"/>
    <property type="match status" value="1"/>
</dbReference>
<name>A0A6L7IR89_9ACTN</name>
<dbReference type="GO" id="GO:0003700">
    <property type="term" value="F:DNA-binding transcription factor activity"/>
    <property type="evidence" value="ECO:0007669"/>
    <property type="project" value="TreeGrafter"/>
</dbReference>